<dbReference type="SMART" id="SM00228">
    <property type="entry name" value="PDZ"/>
    <property type="match status" value="1"/>
</dbReference>
<comment type="caution">
    <text evidence="3">The sequence shown here is derived from an EMBL/GenBank/DDBJ whole genome shotgun (WGS) entry which is preliminary data.</text>
</comment>
<dbReference type="CDD" id="cd00136">
    <property type="entry name" value="PDZ_canonical"/>
    <property type="match status" value="1"/>
</dbReference>
<keyword evidence="1" id="KW-0732">Signal</keyword>
<name>A0AAD8FFL4_BIOPF</name>
<keyword evidence="4" id="KW-1185">Reference proteome</keyword>
<dbReference type="EMBL" id="JASAOG010000022">
    <property type="protein sequence ID" value="KAK0063197.1"/>
    <property type="molecule type" value="Genomic_DNA"/>
</dbReference>
<reference evidence="3" key="2">
    <citation type="submission" date="2023-04" db="EMBL/GenBank/DDBJ databases">
        <authorList>
            <person name="Bu L."/>
            <person name="Lu L."/>
            <person name="Laidemitt M.R."/>
            <person name="Zhang S.M."/>
            <person name="Mutuku M."/>
            <person name="Mkoji G."/>
            <person name="Steinauer M."/>
            <person name="Loker E.S."/>
        </authorList>
    </citation>
    <scope>NUCLEOTIDE SEQUENCE</scope>
    <source>
        <strain evidence="3">KasaAsao</strain>
        <tissue evidence="3">Whole Snail</tissue>
    </source>
</reference>
<feature type="signal peptide" evidence="1">
    <location>
        <begin position="1"/>
        <end position="19"/>
    </location>
</feature>
<dbReference type="SUPFAM" id="SSF50156">
    <property type="entry name" value="PDZ domain-like"/>
    <property type="match status" value="1"/>
</dbReference>
<accession>A0AAD8FFL4</accession>
<dbReference type="Gene3D" id="2.60.40.150">
    <property type="entry name" value="C2 domain"/>
    <property type="match status" value="1"/>
</dbReference>
<dbReference type="Pfam" id="PF00595">
    <property type="entry name" value="PDZ"/>
    <property type="match status" value="1"/>
</dbReference>
<dbReference type="Proteomes" id="UP001233172">
    <property type="component" value="Unassembled WGS sequence"/>
</dbReference>
<dbReference type="AlphaFoldDB" id="A0AAD8FFL4"/>
<proteinExistence type="predicted"/>
<dbReference type="SUPFAM" id="SSF49562">
    <property type="entry name" value="C2 domain (Calcium/lipid-binding domain, CaLB)"/>
    <property type="match status" value="1"/>
</dbReference>
<evidence type="ECO:0000313" key="3">
    <source>
        <dbReference type="EMBL" id="KAK0063197.1"/>
    </source>
</evidence>
<sequence length="742" mass="82229">MQLFLFSPGLLWLSAQVFTGNILRVKVHQALGLRSSDNNDNVQEAKVTVHLLSGQHRSSLFTVRSKSIQHRYRNNTCILKFNGVFFLDTCDEGMTNKSLCFIVYVTTGTNVSEAVAGCFSISVASLSHNMLNKDSKIINGWYALLPIEQGQTEHILVFVKSPRDLLHDVKIGQCSDHTLSRYDDVIEAEFELPVSDGSVCGGHIKEGQLETDVDAAFCCLLGEDCSASSLSVISDKAYCKPQCCSNTSADFHELTTQRCLTPNAKCLLENSLNKTKHPLENSAQLLCSVNGRRQDNRCLREAQSNDIKEGNNSGKNFVNYHSANMKEKQNSSLKKLCHADTTCCNTMIVLETIKNQVRKIKHLNKGCYAAVNVRDRPSTNGTIIDNVAMISRKTESIGSNSSGGETENVLYKTWCSERMPSRLESFSFPGEKFDQHNSFNPLCRSTDTRSLSASSTPICSLNKTNLSAIQRKVVCFYKNNFCSEIGICLTERDTVPSNSVQNSLETSADTFPGVVTIKPKRLFVQTSTPLTVGRRFNSHSLSVSCTLQNSTRVLENSSLCDFSYEHSRLGHGEASNIHQNMHENTVCLSSEKYDEVSNNNCHYLKNRNTSDISKSALIKATQSFDKSLSYTNLNSRQSVISIDSLSSSASSDSLSTDHSSSSSNCSSNYQRTVHETCRIVIAKVAKDSAAESKGLKPGDSVLFINNNDVRLLSKKQVLKLLTRIKGEVKLEVERKLNLDWIK</sequence>
<reference evidence="3" key="1">
    <citation type="journal article" date="2023" name="PLoS Negl. Trop. Dis.">
        <title>A genome sequence for Biomphalaria pfeifferi, the major vector snail for the human-infecting parasite Schistosoma mansoni.</title>
        <authorList>
            <person name="Bu L."/>
            <person name="Lu L."/>
            <person name="Laidemitt M.R."/>
            <person name="Zhang S.M."/>
            <person name="Mutuku M."/>
            <person name="Mkoji G."/>
            <person name="Steinauer M."/>
            <person name="Loker E.S."/>
        </authorList>
    </citation>
    <scope>NUCLEOTIDE SEQUENCE</scope>
    <source>
        <strain evidence="3">KasaAsao</strain>
    </source>
</reference>
<dbReference type="InterPro" id="IPR001478">
    <property type="entry name" value="PDZ"/>
</dbReference>
<feature type="chain" id="PRO_5042170476" description="PDZ domain-containing protein" evidence="1">
    <location>
        <begin position="20"/>
        <end position="742"/>
    </location>
</feature>
<dbReference type="Gene3D" id="2.30.42.10">
    <property type="match status" value="1"/>
</dbReference>
<evidence type="ECO:0000259" key="2">
    <source>
        <dbReference type="PROSITE" id="PS50106"/>
    </source>
</evidence>
<evidence type="ECO:0000256" key="1">
    <source>
        <dbReference type="SAM" id="SignalP"/>
    </source>
</evidence>
<gene>
    <name evidence="3" type="ORF">Bpfe_007393</name>
</gene>
<evidence type="ECO:0000313" key="4">
    <source>
        <dbReference type="Proteomes" id="UP001233172"/>
    </source>
</evidence>
<dbReference type="PROSITE" id="PS50106">
    <property type="entry name" value="PDZ"/>
    <property type="match status" value="1"/>
</dbReference>
<organism evidence="3 4">
    <name type="scientific">Biomphalaria pfeifferi</name>
    <name type="common">Bloodfluke planorb</name>
    <name type="synonym">Freshwater snail</name>
    <dbReference type="NCBI Taxonomy" id="112525"/>
    <lineage>
        <taxon>Eukaryota</taxon>
        <taxon>Metazoa</taxon>
        <taxon>Spiralia</taxon>
        <taxon>Lophotrochozoa</taxon>
        <taxon>Mollusca</taxon>
        <taxon>Gastropoda</taxon>
        <taxon>Heterobranchia</taxon>
        <taxon>Euthyneura</taxon>
        <taxon>Panpulmonata</taxon>
        <taxon>Hygrophila</taxon>
        <taxon>Lymnaeoidea</taxon>
        <taxon>Planorbidae</taxon>
        <taxon>Biomphalaria</taxon>
    </lineage>
</organism>
<feature type="domain" description="PDZ" evidence="2">
    <location>
        <begin position="679"/>
        <end position="736"/>
    </location>
</feature>
<dbReference type="InterPro" id="IPR036034">
    <property type="entry name" value="PDZ_sf"/>
</dbReference>
<protein>
    <recommendedName>
        <fullName evidence="2">PDZ domain-containing protein</fullName>
    </recommendedName>
</protein>
<dbReference type="InterPro" id="IPR035892">
    <property type="entry name" value="C2_domain_sf"/>
</dbReference>